<sequence length="294" mass="32825">LIREVRHFQRVQEEPDECQLPWSLFYTHCRGSLDLPLREQIRLRYRQPDVEFAAEDKGKAKSEAGIRQSLVSLGSSLDEYSSRLEDDDVVDSYHRLLVSFGNRVEWQLYFKSEELLQRRVRDLIGSLTLALLENSDSAAPEIETRIGTAITSILVESLTGLINRFSRKWRMVFMSDHQESIAAMRSDYERTAVKLRSFLHVSRLSFLAPMLRPNPEYSSTAQAPDSNPKRSVPLVAAATVEISSAMSPAADRGNAGSSGASGASAGGALQQGRSAPRLSLETQNVAWPSQQIWA</sequence>
<dbReference type="AlphaFoldDB" id="A0A1I8H6K5"/>
<evidence type="ECO:0000256" key="1">
    <source>
        <dbReference type="SAM" id="MobiDB-lite"/>
    </source>
</evidence>
<dbReference type="WBParaSite" id="maker-uti_cns_0004744-snap-gene-0.7-mRNA-1">
    <property type="protein sequence ID" value="maker-uti_cns_0004744-snap-gene-0.7-mRNA-1"/>
    <property type="gene ID" value="maker-uti_cns_0004744-snap-gene-0.7"/>
</dbReference>
<reference evidence="3" key="1">
    <citation type="submission" date="2016-11" db="UniProtKB">
        <authorList>
            <consortium name="WormBaseParasite"/>
        </authorList>
    </citation>
    <scope>IDENTIFICATION</scope>
</reference>
<keyword evidence="2" id="KW-1185">Reference proteome</keyword>
<accession>A0A1I8H6K5</accession>
<evidence type="ECO:0000313" key="3">
    <source>
        <dbReference type="WBParaSite" id="maker-uti_cns_0004744-snap-gene-0.7-mRNA-1"/>
    </source>
</evidence>
<organism evidence="2 3">
    <name type="scientific">Macrostomum lignano</name>
    <dbReference type="NCBI Taxonomy" id="282301"/>
    <lineage>
        <taxon>Eukaryota</taxon>
        <taxon>Metazoa</taxon>
        <taxon>Spiralia</taxon>
        <taxon>Lophotrochozoa</taxon>
        <taxon>Platyhelminthes</taxon>
        <taxon>Rhabditophora</taxon>
        <taxon>Macrostomorpha</taxon>
        <taxon>Macrostomida</taxon>
        <taxon>Macrostomidae</taxon>
        <taxon>Macrostomum</taxon>
    </lineage>
</organism>
<feature type="region of interest" description="Disordered" evidence="1">
    <location>
        <begin position="247"/>
        <end position="281"/>
    </location>
</feature>
<name>A0A1I8H6K5_9PLAT</name>
<proteinExistence type="predicted"/>
<dbReference type="Proteomes" id="UP000095280">
    <property type="component" value="Unplaced"/>
</dbReference>
<feature type="compositionally biased region" description="Low complexity" evidence="1">
    <location>
        <begin position="249"/>
        <end position="275"/>
    </location>
</feature>
<evidence type="ECO:0000313" key="2">
    <source>
        <dbReference type="Proteomes" id="UP000095280"/>
    </source>
</evidence>
<protein>
    <submittedName>
        <fullName evidence="3">SPX domain-containing protein</fullName>
    </submittedName>
</protein>